<accession>A0A8T2YB14</accession>
<feature type="compositionally biased region" description="Basic and acidic residues" evidence="1">
    <location>
        <begin position="284"/>
        <end position="294"/>
    </location>
</feature>
<comment type="caution">
    <text evidence="2">The sequence shown here is derived from an EMBL/GenBank/DDBJ whole genome shotgun (WGS) entry which is preliminary data.</text>
</comment>
<dbReference type="EMBL" id="JACEGQ020000007">
    <property type="protein sequence ID" value="KAH8502250.1"/>
    <property type="molecule type" value="Genomic_DNA"/>
</dbReference>
<organism evidence="2 3">
    <name type="scientific">Populus deltoides</name>
    <name type="common">Eastern poplar</name>
    <name type="synonym">Eastern cottonwood</name>
    <dbReference type="NCBI Taxonomy" id="3696"/>
    <lineage>
        <taxon>Eukaryota</taxon>
        <taxon>Viridiplantae</taxon>
        <taxon>Streptophyta</taxon>
        <taxon>Embryophyta</taxon>
        <taxon>Tracheophyta</taxon>
        <taxon>Spermatophyta</taxon>
        <taxon>Magnoliopsida</taxon>
        <taxon>eudicotyledons</taxon>
        <taxon>Gunneridae</taxon>
        <taxon>Pentapetalae</taxon>
        <taxon>rosids</taxon>
        <taxon>fabids</taxon>
        <taxon>Malpighiales</taxon>
        <taxon>Salicaceae</taxon>
        <taxon>Saliceae</taxon>
        <taxon>Populus</taxon>
    </lineage>
</organism>
<feature type="compositionally biased region" description="Polar residues" evidence="1">
    <location>
        <begin position="229"/>
        <end position="242"/>
    </location>
</feature>
<feature type="region of interest" description="Disordered" evidence="1">
    <location>
        <begin position="279"/>
        <end position="324"/>
    </location>
</feature>
<sequence length="376" mass="41166">MVGYNIASMSQGSLTGVKVLMCTTSFVTLNERVLLVLDGDKFEISIMEMKPDFRPLLTTIKHSIDATCTQTLDEESCSEFAVSDEATAAGTKFPDPGGDCCATDITLTEQQKANTKSDFFLILCQGHTGSTNSLDNTNTIFKTACLFPEIENFFSAFIRDLAEPQEVVEMELKERKKKKLRRIRRLGPKSSYRKGKKVMKDKPALAHDDISEVVPELIATFVTDSYRNTSLKDTGSSPVTKSTADKNEDITSNHASIDEEASDPQVCLPAPLSFQCSQQASSEAVKENTRDVRSKTRKKKLLQASGSVANTTKKGGSSDSLNSGIKQGNVRFQTACKNNQANGFDREKETREMLYDAATLGLGNIPGVLMQASSLF</sequence>
<evidence type="ECO:0000313" key="3">
    <source>
        <dbReference type="Proteomes" id="UP000807159"/>
    </source>
</evidence>
<protein>
    <submittedName>
        <fullName evidence="2">Uncharacterized protein</fullName>
    </submittedName>
</protein>
<name>A0A8T2YB14_POPDE</name>
<dbReference type="Proteomes" id="UP000807159">
    <property type="component" value="Chromosome 7"/>
</dbReference>
<reference evidence="2" key="1">
    <citation type="journal article" date="2021" name="J. Hered.">
        <title>Genome Assembly of Salicaceae Populus deltoides (Eastern Cottonwood) I-69 Based on Nanopore Sequencing and Hi-C Technologies.</title>
        <authorList>
            <person name="Bai S."/>
            <person name="Wu H."/>
            <person name="Zhang J."/>
            <person name="Pan Z."/>
            <person name="Zhao W."/>
            <person name="Li Z."/>
            <person name="Tong C."/>
        </authorList>
    </citation>
    <scope>NUCLEOTIDE SEQUENCE</scope>
    <source>
        <tissue evidence="2">Leaf</tissue>
    </source>
</reference>
<evidence type="ECO:0000256" key="1">
    <source>
        <dbReference type="SAM" id="MobiDB-lite"/>
    </source>
</evidence>
<feature type="compositionally biased region" description="Polar residues" evidence="1">
    <location>
        <begin position="304"/>
        <end position="324"/>
    </location>
</feature>
<dbReference type="AlphaFoldDB" id="A0A8T2YB14"/>
<gene>
    <name evidence="2" type="ORF">H0E87_013803</name>
</gene>
<feature type="region of interest" description="Disordered" evidence="1">
    <location>
        <begin position="229"/>
        <end position="249"/>
    </location>
</feature>
<proteinExistence type="predicted"/>
<keyword evidence="3" id="KW-1185">Reference proteome</keyword>
<evidence type="ECO:0000313" key="2">
    <source>
        <dbReference type="EMBL" id="KAH8502250.1"/>
    </source>
</evidence>